<organism evidence="2 3">
    <name type="scientific">Adhaeribacter aerolatus</name>
    <dbReference type="NCBI Taxonomy" id="670289"/>
    <lineage>
        <taxon>Bacteria</taxon>
        <taxon>Pseudomonadati</taxon>
        <taxon>Bacteroidota</taxon>
        <taxon>Cytophagia</taxon>
        <taxon>Cytophagales</taxon>
        <taxon>Hymenobacteraceae</taxon>
        <taxon>Adhaeribacter</taxon>
    </lineage>
</organism>
<dbReference type="Proteomes" id="UP000321532">
    <property type="component" value="Unassembled WGS sequence"/>
</dbReference>
<dbReference type="InterPro" id="IPR007433">
    <property type="entry name" value="DUF481"/>
</dbReference>
<dbReference type="EMBL" id="BJYS01000015">
    <property type="protein sequence ID" value="GEO04552.1"/>
    <property type="molecule type" value="Genomic_DNA"/>
</dbReference>
<dbReference type="Pfam" id="PF04338">
    <property type="entry name" value="DUF481"/>
    <property type="match status" value="1"/>
</dbReference>
<feature type="chain" id="PRO_5022192753" description="DUF481 domain-containing protein" evidence="1">
    <location>
        <begin position="27"/>
        <end position="277"/>
    </location>
</feature>
<comment type="caution">
    <text evidence="2">The sequence shown here is derived from an EMBL/GenBank/DDBJ whole genome shotgun (WGS) entry which is preliminary data.</text>
</comment>
<proteinExistence type="predicted"/>
<evidence type="ECO:0000313" key="2">
    <source>
        <dbReference type="EMBL" id="GEO04552.1"/>
    </source>
</evidence>
<dbReference type="AlphaFoldDB" id="A0A512AXV6"/>
<protein>
    <recommendedName>
        <fullName evidence="4">DUF481 domain-containing protein</fullName>
    </recommendedName>
</protein>
<accession>A0A512AXV6</accession>
<name>A0A512AXV6_9BACT</name>
<gene>
    <name evidence="2" type="ORF">AAE02nite_22160</name>
</gene>
<evidence type="ECO:0000256" key="1">
    <source>
        <dbReference type="SAM" id="SignalP"/>
    </source>
</evidence>
<reference evidence="2 3" key="1">
    <citation type="submission" date="2019-07" db="EMBL/GenBank/DDBJ databases">
        <title>Whole genome shotgun sequence of Adhaeribacter aerolatus NBRC 106133.</title>
        <authorList>
            <person name="Hosoyama A."/>
            <person name="Uohara A."/>
            <person name="Ohji S."/>
            <person name="Ichikawa N."/>
        </authorList>
    </citation>
    <scope>NUCLEOTIDE SEQUENCE [LARGE SCALE GENOMIC DNA]</scope>
    <source>
        <strain evidence="2 3">NBRC 106133</strain>
    </source>
</reference>
<keyword evidence="1" id="KW-0732">Signal</keyword>
<feature type="signal peptide" evidence="1">
    <location>
        <begin position="1"/>
        <end position="26"/>
    </location>
</feature>
<keyword evidence="3" id="KW-1185">Reference proteome</keyword>
<evidence type="ECO:0000313" key="3">
    <source>
        <dbReference type="Proteomes" id="UP000321532"/>
    </source>
</evidence>
<sequence>MISLKPIAFAALFCFFFSFFNPFAFAQQPTPPPGLPVSTTDSLRQAEVYNLARQSFVLFDSLNYRFIGDGNLTRGNINRTLVVTRAEIIVNGPVVSLSTNPRFAYGKQNHVLAERDAYIDLFIDIYKQKRVYGFSLATLENSNLRGINLRQLAGIGVGLRLLRKSNHTLSFTNAVIHESTNFRSRPTITIQRNSARLKGSHTFLQNKIRFNHITFVQPALSDFSNLRWNTVVSLELPLTKWVTIRTAFENTYESVVDPNRKKNDTRLTAGIAVGNRP</sequence>
<dbReference type="OrthoDB" id="892549at2"/>
<dbReference type="RefSeq" id="WP_146897812.1">
    <property type="nucleotide sequence ID" value="NZ_BJYS01000015.1"/>
</dbReference>
<evidence type="ECO:0008006" key="4">
    <source>
        <dbReference type="Google" id="ProtNLM"/>
    </source>
</evidence>